<dbReference type="InterPro" id="IPR029014">
    <property type="entry name" value="NiFe-Hase_large"/>
</dbReference>
<proteinExistence type="predicted"/>
<dbReference type="RefSeq" id="WP_147075067.1">
    <property type="nucleotide sequence ID" value="NZ_AP021884.1"/>
</dbReference>
<dbReference type="InterPro" id="IPR001501">
    <property type="entry name" value="Ni-dep_hyd_lsu"/>
</dbReference>
<dbReference type="Gene3D" id="3.30.460.80">
    <property type="entry name" value="NADH:ubiquinone oxidoreductase, 30kDa subunit"/>
    <property type="match status" value="1"/>
</dbReference>
<dbReference type="Pfam" id="PF00374">
    <property type="entry name" value="NiFeSe_Hases"/>
    <property type="match status" value="1"/>
</dbReference>
<dbReference type="OrthoDB" id="9801496at2"/>
<reference evidence="6 7" key="1">
    <citation type="submission" date="2019-07" db="EMBL/GenBank/DDBJ databases">
        <title>Whole genome shotgun sequence of Thiobacillus plumbophilus NBRC 107929.</title>
        <authorList>
            <person name="Hosoyama A."/>
            <person name="Uohara A."/>
            <person name="Ohji S."/>
            <person name="Ichikawa N."/>
        </authorList>
    </citation>
    <scope>NUCLEOTIDE SEQUENCE [LARGE SCALE GENOMIC DNA]</scope>
    <source>
        <strain evidence="6 7">NBRC 107929</strain>
    </source>
</reference>
<comment type="caution">
    <text evidence="6">The sequence shown here is derived from an EMBL/GenBank/DDBJ whole genome shotgun (WGS) entry which is preliminary data.</text>
</comment>
<feature type="binding site" evidence="3">
    <location>
        <position position="482"/>
    </location>
    <ligand>
        <name>Mg(2+)</name>
        <dbReference type="ChEBI" id="CHEBI:18420"/>
    </ligand>
</feature>
<dbReference type="Pfam" id="PF00346">
    <property type="entry name" value="Complex1_49kDa"/>
    <property type="match status" value="2"/>
</dbReference>
<feature type="binding site" evidence="3">
    <location>
        <position position="205"/>
    </location>
    <ligand>
        <name>Mg(2+)</name>
        <dbReference type="ChEBI" id="CHEBI:18420"/>
    </ligand>
</feature>
<organism evidence="6 7">
    <name type="scientific">Sulfuriferula plumbiphila</name>
    <dbReference type="NCBI Taxonomy" id="171865"/>
    <lineage>
        <taxon>Bacteria</taxon>
        <taxon>Pseudomonadati</taxon>
        <taxon>Pseudomonadota</taxon>
        <taxon>Betaproteobacteria</taxon>
        <taxon>Nitrosomonadales</taxon>
        <taxon>Sulfuricellaceae</taxon>
        <taxon>Sulfuriferula</taxon>
    </lineage>
</organism>
<dbReference type="InterPro" id="IPR052197">
    <property type="entry name" value="ComplexI_49kDa-like"/>
</dbReference>
<keyword evidence="1" id="KW-0560">Oxidoreductase</keyword>
<dbReference type="PANTHER" id="PTHR43485">
    <property type="entry name" value="HYDROGENASE-4 COMPONENT G"/>
    <property type="match status" value="1"/>
</dbReference>
<keyword evidence="3" id="KW-0479">Metal-binding</keyword>
<evidence type="ECO:0000256" key="2">
    <source>
        <dbReference type="ARBA" id="ARBA00023027"/>
    </source>
</evidence>
<dbReference type="GO" id="GO:0008137">
    <property type="term" value="F:NADH dehydrogenase (ubiquinone) activity"/>
    <property type="evidence" value="ECO:0007669"/>
    <property type="project" value="InterPro"/>
</dbReference>
<dbReference type="Proteomes" id="UP000321337">
    <property type="component" value="Unassembled WGS sequence"/>
</dbReference>
<gene>
    <name evidence="6" type="ORF">TPL01_32710</name>
</gene>
<evidence type="ECO:0000259" key="5">
    <source>
        <dbReference type="Pfam" id="PF00346"/>
    </source>
</evidence>
<sequence>MNPCRTRIITVDQLLPEAEALHARGARFQMAWAERGMQGGTDVHYLVAPPLSAGAASTAAMFECLTLQNVRELPTLTHVIPLLGWYEREIMDQHGLICTGHPQPWPLLFHPGHLPRTPLLADAAENLPDDDAPISSSNAPDVFDEHDPPGLGLPEITGGQKQVQSLIWGPVRADVVETGAFGFAYVGELILHHQPRLFFKHRQIEARMAGRSADQGLFLAERVSGVGSVAHALAFAQAVETASGCAVPEPAHWLRVLLQELERLYNHLHYFGLLAKTTTLKVASAEGFWLEEQLKQILGRLTGSRFGRGLIVPGGLRRTFSAQALETTQRALLALRPRVAAYLARMNRTASHLDRLISTGVLDRKTALDQGATGPVERASGLDRDLRRDHPYAAWPHLDFTVTTAAAGDAQARAAVRGGEIATSFEVLERVLNHLLACEPEPVYQPLAAHWQGSGLGWVESPRGSLYYAITGADGRLTRVKIKSPSFSNWRVFPFTVHGSNMMDYAINEASFGLTIAGCDR</sequence>
<feature type="domain" description="NADH-quinone oxidoreductase subunit D" evidence="5">
    <location>
        <begin position="455"/>
        <end position="521"/>
    </location>
</feature>
<dbReference type="Gene3D" id="1.10.645.10">
    <property type="entry name" value="Cytochrome-c3 Hydrogenase, chain B"/>
    <property type="match status" value="1"/>
</dbReference>
<protein>
    <submittedName>
        <fullName evidence="6">Formate hydrogenlyase</fullName>
    </submittedName>
</protein>
<accession>A0A512LCC2</accession>
<dbReference type="AlphaFoldDB" id="A0A512LCC2"/>
<dbReference type="GO" id="GO:0016151">
    <property type="term" value="F:nickel cation binding"/>
    <property type="evidence" value="ECO:0007669"/>
    <property type="project" value="InterPro"/>
</dbReference>
<dbReference type="GO" id="GO:0016651">
    <property type="term" value="F:oxidoreductase activity, acting on NAD(P)H"/>
    <property type="evidence" value="ECO:0007669"/>
    <property type="project" value="InterPro"/>
</dbReference>
<dbReference type="Pfam" id="PF00329">
    <property type="entry name" value="Complex1_30kDa"/>
    <property type="match status" value="1"/>
</dbReference>
<dbReference type="InterPro" id="IPR037232">
    <property type="entry name" value="NADH_quin_OxRdtase_su_C/D-like"/>
</dbReference>
<keyword evidence="2" id="KW-0520">NAD</keyword>
<dbReference type="InterPro" id="IPR001268">
    <property type="entry name" value="NADH_UbQ_OxRdtase_30kDa_su"/>
</dbReference>
<dbReference type="GO" id="GO:0051287">
    <property type="term" value="F:NAD binding"/>
    <property type="evidence" value="ECO:0007669"/>
    <property type="project" value="InterPro"/>
</dbReference>
<dbReference type="SUPFAM" id="SSF143243">
    <property type="entry name" value="Nqo5-like"/>
    <property type="match status" value="1"/>
</dbReference>
<feature type="domain" description="NADH-quinone oxidoreductase subunit D" evidence="5">
    <location>
        <begin position="292"/>
        <end position="436"/>
    </location>
</feature>
<dbReference type="InterPro" id="IPR001135">
    <property type="entry name" value="NADH_Q_OxRdtase_suD"/>
</dbReference>
<evidence type="ECO:0000256" key="1">
    <source>
        <dbReference type="ARBA" id="ARBA00023002"/>
    </source>
</evidence>
<feature type="domain" description="NADH:ubiquinone oxidoreductase 30kDa subunit" evidence="4">
    <location>
        <begin position="13"/>
        <end position="122"/>
    </location>
</feature>
<dbReference type="GO" id="GO:0016829">
    <property type="term" value="F:lyase activity"/>
    <property type="evidence" value="ECO:0007669"/>
    <property type="project" value="UniProtKB-KW"/>
</dbReference>
<keyword evidence="7" id="KW-1185">Reference proteome</keyword>
<evidence type="ECO:0000256" key="3">
    <source>
        <dbReference type="PIRSR" id="PIRSR601501-1"/>
    </source>
</evidence>
<dbReference type="EMBL" id="BKAD01000050">
    <property type="protein sequence ID" value="GEP32133.1"/>
    <property type="molecule type" value="Genomic_DNA"/>
</dbReference>
<dbReference type="PANTHER" id="PTHR43485:SF1">
    <property type="entry name" value="FORMATE HYDROGENLYASE SUBUNIT 5-RELATED"/>
    <property type="match status" value="1"/>
</dbReference>
<keyword evidence="6" id="KW-0456">Lyase</keyword>
<evidence type="ECO:0000259" key="4">
    <source>
        <dbReference type="Pfam" id="PF00329"/>
    </source>
</evidence>
<name>A0A512LCC2_9PROT</name>
<evidence type="ECO:0000313" key="7">
    <source>
        <dbReference type="Proteomes" id="UP000321337"/>
    </source>
</evidence>
<evidence type="ECO:0000313" key="6">
    <source>
        <dbReference type="EMBL" id="GEP32133.1"/>
    </source>
</evidence>
<keyword evidence="3" id="KW-0460">Magnesium</keyword>
<dbReference type="SUPFAM" id="SSF56762">
    <property type="entry name" value="HydB/Nqo4-like"/>
    <property type="match status" value="1"/>
</dbReference>
<dbReference type="GO" id="GO:0048038">
    <property type="term" value="F:quinone binding"/>
    <property type="evidence" value="ECO:0007669"/>
    <property type="project" value="InterPro"/>
</dbReference>